<evidence type="ECO:0000313" key="1">
    <source>
        <dbReference type="EMBL" id="MPC67476.1"/>
    </source>
</evidence>
<dbReference type="EMBL" id="VSRR010026296">
    <property type="protein sequence ID" value="MPC67476.1"/>
    <property type="molecule type" value="Genomic_DNA"/>
</dbReference>
<comment type="caution">
    <text evidence="1">The sequence shown here is derived from an EMBL/GenBank/DDBJ whole genome shotgun (WGS) entry which is preliminary data.</text>
</comment>
<sequence>MVVSHCFRHRVRWVRVDVMWKTVCMGVRVGGDARHSGSKNNIAESRETSLRWLGAWGLEAGAGGDRV</sequence>
<name>A0A5B7HBU2_PORTR</name>
<accession>A0A5B7HBU2</accession>
<reference evidence="1 2" key="1">
    <citation type="submission" date="2019-05" db="EMBL/GenBank/DDBJ databases">
        <title>Another draft genome of Portunus trituberculatus and its Hox gene families provides insights of decapod evolution.</title>
        <authorList>
            <person name="Jeong J.-H."/>
            <person name="Song I."/>
            <person name="Kim S."/>
            <person name="Choi T."/>
            <person name="Kim D."/>
            <person name="Ryu S."/>
            <person name="Kim W."/>
        </authorList>
    </citation>
    <scope>NUCLEOTIDE SEQUENCE [LARGE SCALE GENOMIC DNA]</scope>
    <source>
        <tissue evidence="1">Muscle</tissue>
    </source>
</reference>
<proteinExistence type="predicted"/>
<protein>
    <submittedName>
        <fullName evidence="1">Uncharacterized protein</fullName>
    </submittedName>
</protein>
<dbReference type="Proteomes" id="UP000324222">
    <property type="component" value="Unassembled WGS sequence"/>
</dbReference>
<evidence type="ECO:0000313" key="2">
    <source>
        <dbReference type="Proteomes" id="UP000324222"/>
    </source>
</evidence>
<organism evidence="1 2">
    <name type="scientific">Portunus trituberculatus</name>
    <name type="common">Swimming crab</name>
    <name type="synonym">Neptunus trituberculatus</name>
    <dbReference type="NCBI Taxonomy" id="210409"/>
    <lineage>
        <taxon>Eukaryota</taxon>
        <taxon>Metazoa</taxon>
        <taxon>Ecdysozoa</taxon>
        <taxon>Arthropoda</taxon>
        <taxon>Crustacea</taxon>
        <taxon>Multicrustacea</taxon>
        <taxon>Malacostraca</taxon>
        <taxon>Eumalacostraca</taxon>
        <taxon>Eucarida</taxon>
        <taxon>Decapoda</taxon>
        <taxon>Pleocyemata</taxon>
        <taxon>Brachyura</taxon>
        <taxon>Eubrachyura</taxon>
        <taxon>Portunoidea</taxon>
        <taxon>Portunidae</taxon>
        <taxon>Portuninae</taxon>
        <taxon>Portunus</taxon>
    </lineage>
</organism>
<dbReference type="AlphaFoldDB" id="A0A5B7HBU2"/>
<keyword evidence="2" id="KW-1185">Reference proteome</keyword>
<gene>
    <name evidence="1" type="ORF">E2C01_061653</name>
</gene>